<comment type="caution">
    <text evidence="1">The sequence shown here is derived from an EMBL/GenBank/DDBJ whole genome shotgun (WGS) entry which is preliminary data.</text>
</comment>
<dbReference type="EMBL" id="BQNB010020455">
    <property type="protein sequence ID" value="GJT96138.1"/>
    <property type="molecule type" value="Genomic_DNA"/>
</dbReference>
<organism evidence="1 2">
    <name type="scientific">Tanacetum coccineum</name>
    <dbReference type="NCBI Taxonomy" id="301880"/>
    <lineage>
        <taxon>Eukaryota</taxon>
        <taxon>Viridiplantae</taxon>
        <taxon>Streptophyta</taxon>
        <taxon>Embryophyta</taxon>
        <taxon>Tracheophyta</taxon>
        <taxon>Spermatophyta</taxon>
        <taxon>Magnoliopsida</taxon>
        <taxon>eudicotyledons</taxon>
        <taxon>Gunneridae</taxon>
        <taxon>Pentapetalae</taxon>
        <taxon>asterids</taxon>
        <taxon>campanulids</taxon>
        <taxon>Asterales</taxon>
        <taxon>Asteraceae</taxon>
        <taxon>Asteroideae</taxon>
        <taxon>Anthemideae</taxon>
        <taxon>Anthemidinae</taxon>
        <taxon>Tanacetum</taxon>
    </lineage>
</organism>
<sequence>MDNGTSIVTGENRGYRTFNFYMDKLCGGKVTISIQWDHRKAMSKENSSSPVNGSWNVKIPSLRRNTHTAKQQDYPTRMHDGLRIGGTTLASTRVTKEKIKVAIHPEYPERTFAIGSTLIEEGRKALCGLLRRNLDVFA</sequence>
<protein>
    <submittedName>
        <fullName evidence="1">Uncharacterized protein</fullName>
    </submittedName>
</protein>
<keyword evidence="2" id="KW-1185">Reference proteome</keyword>
<reference evidence="1" key="2">
    <citation type="submission" date="2022-01" db="EMBL/GenBank/DDBJ databases">
        <authorList>
            <person name="Yamashiro T."/>
            <person name="Shiraishi A."/>
            <person name="Satake H."/>
            <person name="Nakayama K."/>
        </authorList>
    </citation>
    <scope>NUCLEOTIDE SEQUENCE</scope>
</reference>
<gene>
    <name evidence="1" type="ORF">Tco_1091656</name>
</gene>
<evidence type="ECO:0000313" key="2">
    <source>
        <dbReference type="Proteomes" id="UP001151760"/>
    </source>
</evidence>
<proteinExistence type="predicted"/>
<accession>A0ABQ5I7P3</accession>
<evidence type="ECO:0000313" key="1">
    <source>
        <dbReference type="EMBL" id="GJT96138.1"/>
    </source>
</evidence>
<reference evidence="1" key="1">
    <citation type="journal article" date="2022" name="Int. J. Mol. Sci.">
        <title>Draft Genome of Tanacetum Coccineum: Genomic Comparison of Closely Related Tanacetum-Family Plants.</title>
        <authorList>
            <person name="Yamashiro T."/>
            <person name="Shiraishi A."/>
            <person name="Nakayama K."/>
            <person name="Satake H."/>
        </authorList>
    </citation>
    <scope>NUCLEOTIDE SEQUENCE</scope>
</reference>
<dbReference type="Proteomes" id="UP001151760">
    <property type="component" value="Unassembled WGS sequence"/>
</dbReference>
<name>A0ABQ5I7P3_9ASTR</name>